<proteinExistence type="predicted"/>
<organism evidence="1 2">
    <name type="scientific">Aeromonas veronii</name>
    <dbReference type="NCBI Taxonomy" id="654"/>
    <lineage>
        <taxon>Bacteria</taxon>
        <taxon>Pseudomonadati</taxon>
        <taxon>Pseudomonadota</taxon>
        <taxon>Gammaproteobacteria</taxon>
        <taxon>Aeromonadales</taxon>
        <taxon>Aeromonadaceae</taxon>
        <taxon>Aeromonas</taxon>
    </lineage>
</organism>
<evidence type="ECO:0000313" key="2">
    <source>
        <dbReference type="Proteomes" id="UP000241986"/>
    </source>
</evidence>
<protein>
    <submittedName>
        <fullName evidence="1">Uncharacterized protein</fullName>
    </submittedName>
</protein>
<reference evidence="1 2" key="1">
    <citation type="submission" date="2018-03" db="EMBL/GenBank/DDBJ databases">
        <title>Aeromonas veronii whole genome sequencing and analysis.</title>
        <authorList>
            <person name="Xie H."/>
            <person name="Liu T."/>
            <person name="Wang K."/>
        </authorList>
    </citation>
    <scope>NUCLEOTIDE SEQUENCE [LARGE SCALE GENOMIC DNA]</scope>
    <source>
        <strain evidence="1 2">XH.VA.1</strain>
    </source>
</reference>
<dbReference type="RefSeq" id="WP_107685223.1">
    <property type="nucleotide sequence ID" value="NZ_PZKL01000060.1"/>
</dbReference>
<comment type="caution">
    <text evidence="1">The sequence shown here is derived from an EMBL/GenBank/DDBJ whole genome shotgun (WGS) entry which is preliminary data.</text>
</comment>
<name>A0A2T4MUH4_AERVE</name>
<sequence>MDAVRLLLSLKFPIRQDSCNEQLLSLAAIMRILGFRDHEQKLITDHNISENDVEIETKIMRVSRSFRHLEAHMSCNAAPSTSLSLPDFLVSAANACGLYDAADVLRIRGAVNNMSNKSSS</sequence>
<gene>
    <name evidence="1" type="ORF">DAA48_25780</name>
</gene>
<evidence type="ECO:0000313" key="1">
    <source>
        <dbReference type="EMBL" id="PTH78215.1"/>
    </source>
</evidence>
<dbReference type="Proteomes" id="UP000241986">
    <property type="component" value="Unassembled WGS sequence"/>
</dbReference>
<accession>A0A2T4MUH4</accession>
<dbReference type="EMBL" id="PZKL01000060">
    <property type="protein sequence ID" value="PTH78215.1"/>
    <property type="molecule type" value="Genomic_DNA"/>
</dbReference>
<dbReference type="AlphaFoldDB" id="A0A2T4MUH4"/>